<evidence type="ECO:0000313" key="2">
    <source>
        <dbReference type="Ensembl" id="ENSELUP00000004496.2"/>
    </source>
</evidence>
<accession>A0A3P8XIU4</accession>
<evidence type="ECO:0000259" key="1">
    <source>
        <dbReference type="Pfam" id="PF13847"/>
    </source>
</evidence>
<dbReference type="STRING" id="8010.ENSELUP00000004496"/>
<proteinExistence type="predicted"/>
<dbReference type="Gene3D" id="3.40.50.150">
    <property type="entry name" value="Vaccinia Virus protein VP39"/>
    <property type="match status" value="1"/>
</dbReference>
<dbReference type="CDD" id="cd02440">
    <property type="entry name" value="AdoMet_MTases"/>
    <property type="match status" value="1"/>
</dbReference>
<dbReference type="InParanoid" id="A0A3P8XIU4"/>
<reference evidence="2" key="3">
    <citation type="submission" date="2025-08" db="UniProtKB">
        <authorList>
            <consortium name="Ensembl"/>
        </authorList>
    </citation>
    <scope>IDENTIFICATION</scope>
</reference>
<dbReference type="AlphaFoldDB" id="A0A3P8XIU4"/>
<protein>
    <recommendedName>
        <fullName evidence="1">Methyltransferase domain-containing protein</fullName>
    </recommendedName>
</protein>
<reference evidence="2" key="4">
    <citation type="submission" date="2025-09" db="UniProtKB">
        <authorList>
            <consortium name="Ensembl"/>
        </authorList>
    </citation>
    <scope>IDENTIFICATION</scope>
</reference>
<dbReference type="Ensembl" id="ENSELUT00000012249.3">
    <property type="protein sequence ID" value="ENSELUP00000004496.2"/>
    <property type="gene ID" value="ENSELUG00000000157.3"/>
</dbReference>
<dbReference type="OMA" id="QAGAWEC"/>
<dbReference type="GeneTree" id="ENSGT00530000063975"/>
<keyword evidence="3" id="KW-1185">Reference proteome</keyword>
<evidence type="ECO:0000313" key="3">
    <source>
        <dbReference type="Proteomes" id="UP000265140"/>
    </source>
</evidence>
<reference evidence="2" key="2">
    <citation type="submission" date="2020-02" db="EMBL/GenBank/DDBJ databases">
        <title>Esox lucius (northern pike) genome, fEsoLuc1, primary haplotype.</title>
        <authorList>
            <person name="Myers G."/>
            <person name="Karagic N."/>
            <person name="Meyer A."/>
            <person name="Pippel M."/>
            <person name="Reichard M."/>
            <person name="Winkler S."/>
            <person name="Tracey A."/>
            <person name="Sims Y."/>
            <person name="Howe K."/>
            <person name="Rhie A."/>
            <person name="Formenti G."/>
            <person name="Durbin R."/>
            <person name="Fedrigo O."/>
            <person name="Jarvis E.D."/>
        </authorList>
    </citation>
    <scope>NUCLEOTIDE SEQUENCE [LARGE SCALE GENOMIC DNA]</scope>
</reference>
<dbReference type="Pfam" id="PF13847">
    <property type="entry name" value="Methyltransf_31"/>
    <property type="match status" value="1"/>
</dbReference>
<dbReference type="Proteomes" id="UP000265140">
    <property type="component" value="Chromosome 20"/>
</dbReference>
<dbReference type="SUPFAM" id="SSF53335">
    <property type="entry name" value="S-adenosyl-L-methionine-dependent methyltransferases"/>
    <property type="match status" value="1"/>
</dbReference>
<dbReference type="InterPro" id="IPR029063">
    <property type="entry name" value="SAM-dependent_MTases_sf"/>
</dbReference>
<dbReference type="InterPro" id="IPR025714">
    <property type="entry name" value="Methyltranfer_dom"/>
</dbReference>
<organism evidence="2 3">
    <name type="scientific">Esox lucius</name>
    <name type="common">Northern pike</name>
    <dbReference type="NCBI Taxonomy" id="8010"/>
    <lineage>
        <taxon>Eukaryota</taxon>
        <taxon>Metazoa</taxon>
        <taxon>Chordata</taxon>
        <taxon>Craniata</taxon>
        <taxon>Vertebrata</taxon>
        <taxon>Euteleostomi</taxon>
        <taxon>Actinopterygii</taxon>
        <taxon>Neopterygii</taxon>
        <taxon>Teleostei</taxon>
        <taxon>Protacanthopterygii</taxon>
        <taxon>Esociformes</taxon>
        <taxon>Esocidae</taxon>
        <taxon>Esox</taxon>
    </lineage>
</organism>
<dbReference type="PANTHER" id="PTHR43591:SF101">
    <property type="entry name" value="METHYLTRANSFERASE-LIKE PROTEIN 27"/>
    <property type="match status" value="1"/>
</dbReference>
<name>A0A3P8XIU4_ESOLU</name>
<reference evidence="3" key="1">
    <citation type="journal article" date="2014" name="PLoS ONE">
        <title>The genome and linkage map of the northern pike (Esox lucius): conserved synteny revealed between the salmonid sister group and the Neoteleostei.</title>
        <authorList>
            <person name="Rondeau E.B."/>
            <person name="Minkley D.R."/>
            <person name="Leong J.S."/>
            <person name="Messmer A.M."/>
            <person name="Jantzen J.R."/>
            <person name="von Schalburg K.R."/>
            <person name="Lemon C."/>
            <person name="Bird N.H."/>
            <person name="Koop B.F."/>
        </authorList>
    </citation>
    <scope>NUCLEOTIDE SEQUENCE</scope>
</reference>
<dbReference type="Bgee" id="ENSELUG00000000157">
    <property type="expression patterns" value="Expressed in nose and 5 other cell types or tissues"/>
</dbReference>
<sequence length="227" mass="25377">MAASNKTFDDVKKTLLSVNNLTKARDIIEFYNTWAESYDQDFESLDYHGPRHVANCLSSGFLGDRETARVLDLACGTGAVAELLKSMGFKQFVGVDGSKNMLDLAAKIGLYQDLKECMLGYEPLPVQAGWFDVVVIAGAMAPGYVPVSVVREMCEVTKPGGYVCMGMRASCDNLEYIVELEQELNLMEEARLWDRVEVKEKVSWLKDDKEGGRYIPGVVYLYRKALQ</sequence>
<feature type="domain" description="Methyltransferase" evidence="1">
    <location>
        <begin position="67"/>
        <end position="183"/>
    </location>
</feature>
<dbReference type="PANTHER" id="PTHR43591">
    <property type="entry name" value="METHYLTRANSFERASE"/>
    <property type="match status" value="1"/>
</dbReference>